<dbReference type="HOGENOM" id="CLU_1668618_0_0_6"/>
<evidence type="ECO:0000256" key="2">
    <source>
        <dbReference type="SAM" id="Phobius"/>
    </source>
</evidence>
<dbReference type="SUPFAM" id="SSF56784">
    <property type="entry name" value="HAD-like"/>
    <property type="match status" value="1"/>
</dbReference>
<feature type="transmembrane region" description="Helical" evidence="2">
    <location>
        <begin position="109"/>
        <end position="127"/>
    </location>
</feature>
<sequence length="158" mass="16634">MSLRAEADAIFEMKASINTTSDAAQAAERPARIELTVPSMGSDHCASLVSGRSDAQALKQANMGIAIGAGAAVAIEAADGTLVFGERTKVVEAIRLSRLTFRKIVQNRFWAWFYNGAAIPTAAVGLLHPMIGVMAMTASSLSVIGNSMLLKRPRLSTG</sequence>
<evidence type="ECO:0000313" key="4">
    <source>
        <dbReference type="Proteomes" id="UP000005289"/>
    </source>
</evidence>
<keyword evidence="2" id="KW-0812">Transmembrane</keyword>
<accession>W0DNB3</accession>
<dbReference type="PANTHER" id="PTHR43520">
    <property type="entry name" value="ATP7, ISOFORM B"/>
    <property type="match status" value="1"/>
</dbReference>
<dbReference type="KEGG" id="tti:THITH_08880"/>
<protein>
    <submittedName>
        <fullName evidence="3">Uncharacterized protein</fullName>
    </submittedName>
</protein>
<dbReference type="STRING" id="713585.THITH_08880"/>
<keyword evidence="1" id="KW-1278">Translocase</keyword>
<evidence type="ECO:0000313" key="3">
    <source>
        <dbReference type="EMBL" id="AHF00085.1"/>
    </source>
</evidence>
<dbReference type="AlphaFoldDB" id="W0DNB3"/>
<keyword evidence="2" id="KW-0472">Membrane</keyword>
<reference evidence="3 4" key="1">
    <citation type="submission" date="2013-12" db="EMBL/GenBank/DDBJ databases">
        <authorList>
            <consortium name="DOE Joint Genome Institute"/>
            <person name="Muyzer G."/>
            <person name="Huntemann M."/>
            <person name="Han J."/>
            <person name="Chen A."/>
            <person name="Kyrpides N."/>
            <person name="Mavromatis K."/>
            <person name="Markowitz V."/>
            <person name="Palaniappan K."/>
            <person name="Ivanova N."/>
            <person name="Schaumberg A."/>
            <person name="Pati A."/>
            <person name="Liolios K."/>
            <person name="Nordberg H.P."/>
            <person name="Cantor M.N."/>
            <person name="Hua S.X."/>
            <person name="Woyke T."/>
        </authorList>
    </citation>
    <scope>NUCLEOTIDE SEQUENCE [LARGE SCALE GENOMIC DNA]</scope>
    <source>
        <strain evidence="3 4">ARh 1</strain>
    </source>
</reference>
<proteinExistence type="predicted"/>
<keyword evidence="4" id="KW-1185">Reference proteome</keyword>
<dbReference type="InterPro" id="IPR023214">
    <property type="entry name" value="HAD_sf"/>
</dbReference>
<dbReference type="GO" id="GO:0005507">
    <property type="term" value="F:copper ion binding"/>
    <property type="evidence" value="ECO:0007669"/>
    <property type="project" value="TreeGrafter"/>
</dbReference>
<dbReference type="EMBL" id="CP007029">
    <property type="protein sequence ID" value="AHF00085.1"/>
    <property type="molecule type" value="Genomic_DNA"/>
</dbReference>
<dbReference type="Gene3D" id="3.40.50.1000">
    <property type="entry name" value="HAD superfamily/HAD-like"/>
    <property type="match status" value="1"/>
</dbReference>
<dbReference type="InterPro" id="IPR036412">
    <property type="entry name" value="HAD-like_sf"/>
</dbReference>
<dbReference type="GO" id="GO:0055070">
    <property type="term" value="P:copper ion homeostasis"/>
    <property type="evidence" value="ECO:0007669"/>
    <property type="project" value="TreeGrafter"/>
</dbReference>
<gene>
    <name evidence="3" type="ORF">THITH_08880</name>
</gene>
<dbReference type="GO" id="GO:0043682">
    <property type="term" value="F:P-type divalent copper transporter activity"/>
    <property type="evidence" value="ECO:0007669"/>
    <property type="project" value="TreeGrafter"/>
</dbReference>
<dbReference type="GO" id="GO:0016020">
    <property type="term" value="C:membrane"/>
    <property type="evidence" value="ECO:0007669"/>
    <property type="project" value="TreeGrafter"/>
</dbReference>
<name>W0DNB3_9GAMM</name>
<evidence type="ECO:0000256" key="1">
    <source>
        <dbReference type="ARBA" id="ARBA00022967"/>
    </source>
</evidence>
<keyword evidence="2" id="KW-1133">Transmembrane helix</keyword>
<organism evidence="3 4">
    <name type="scientific">Thioalkalivibrio paradoxus ARh 1</name>
    <dbReference type="NCBI Taxonomy" id="713585"/>
    <lineage>
        <taxon>Bacteria</taxon>
        <taxon>Pseudomonadati</taxon>
        <taxon>Pseudomonadota</taxon>
        <taxon>Gammaproteobacteria</taxon>
        <taxon>Chromatiales</taxon>
        <taxon>Ectothiorhodospiraceae</taxon>
        <taxon>Thioalkalivibrio</taxon>
    </lineage>
</organism>
<dbReference type="Proteomes" id="UP000005289">
    <property type="component" value="Chromosome"/>
</dbReference>
<dbReference type="PANTHER" id="PTHR43520:SF8">
    <property type="entry name" value="P-TYPE CU(+) TRANSPORTER"/>
    <property type="match status" value="1"/>
</dbReference>